<dbReference type="InterPro" id="IPR001932">
    <property type="entry name" value="PPM-type_phosphatase-like_dom"/>
</dbReference>
<dbReference type="InterPro" id="IPR036457">
    <property type="entry name" value="PPM-type-like_dom_sf"/>
</dbReference>
<dbReference type="InterPro" id="IPR052016">
    <property type="entry name" value="Bact_Sigma-Reg"/>
</dbReference>
<evidence type="ECO:0000259" key="3">
    <source>
        <dbReference type="SMART" id="SM00331"/>
    </source>
</evidence>
<dbReference type="Pfam" id="PF07228">
    <property type="entry name" value="SpoIIE"/>
    <property type="match status" value="1"/>
</dbReference>
<keyword evidence="1" id="KW-0378">Hydrolase</keyword>
<evidence type="ECO:0000256" key="1">
    <source>
        <dbReference type="ARBA" id="ARBA00022801"/>
    </source>
</evidence>
<protein>
    <submittedName>
        <fullName evidence="4">SpoIIE family protein phosphatase</fullName>
    </submittedName>
</protein>
<keyword evidence="5" id="KW-1185">Reference proteome</keyword>
<dbReference type="PANTHER" id="PTHR43156:SF2">
    <property type="entry name" value="STAGE II SPORULATION PROTEIN E"/>
    <property type="match status" value="1"/>
</dbReference>
<dbReference type="SUPFAM" id="SSF55781">
    <property type="entry name" value="GAF domain-like"/>
    <property type="match status" value="1"/>
</dbReference>
<dbReference type="Proteomes" id="UP001607069">
    <property type="component" value="Unassembled WGS sequence"/>
</dbReference>
<dbReference type="Gene3D" id="3.30.450.40">
    <property type="match status" value="1"/>
</dbReference>
<dbReference type="RefSeq" id="WP_279949337.1">
    <property type="nucleotide sequence ID" value="NZ_BAABEN010000010.1"/>
</dbReference>
<feature type="domain" description="PPM-type phosphatase" evidence="3">
    <location>
        <begin position="323"/>
        <end position="545"/>
    </location>
</feature>
<reference evidence="4 5" key="1">
    <citation type="submission" date="2024-10" db="EMBL/GenBank/DDBJ databases">
        <authorList>
            <person name="Cho J.-C."/>
        </authorList>
    </citation>
    <scope>NUCLEOTIDE SEQUENCE [LARGE SCALE GENOMIC DNA]</scope>
    <source>
        <strain evidence="4 5">KCTC29696</strain>
    </source>
</reference>
<dbReference type="PANTHER" id="PTHR43156">
    <property type="entry name" value="STAGE II SPORULATION PROTEIN E-RELATED"/>
    <property type="match status" value="1"/>
</dbReference>
<feature type="region of interest" description="Disordered" evidence="2">
    <location>
        <begin position="73"/>
        <end position="94"/>
    </location>
</feature>
<evidence type="ECO:0000313" key="5">
    <source>
        <dbReference type="Proteomes" id="UP001607069"/>
    </source>
</evidence>
<evidence type="ECO:0000256" key="2">
    <source>
        <dbReference type="SAM" id="MobiDB-lite"/>
    </source>
</evidence>
<dbReference type="EMBL" id="JBIHMK010000053">
    <property type="protein sequence ID" value="MFH0249574.1"/>
    <property type="molecule type" value="Genomic_DNA"/>
</dbReference>
<dbReference type="InterPro" id="IPR029016">
    <property type="entry name" value="GAF-like_dom_sf"/>
</dbReference>
<gene>
    <name evidence="4" type="ORF">ACG5V6_15285</name>
</gene>
<sequence>MSNPPRFPDVSGGSRALAGQTVESAPAPVVAVDRRGRVSLVNAAARALLPGLAPGVVLDAGVAPGWLVSAARGGHGGREGPDAEAAGTAEAATTAHGSLRGRVLTAYAAPLPDGHTAWWLTDVTGREEAERSLRSERESTAFLARASARLQASLNPRRCVVATARLAAGHLADAAVVVRLSRDRRPEVTRAVFDGRLEEETLSASPEEMPGLAEALEGFPPVSFRSVDPGLVPAWLLPEGFGRPASPVVVPLPGSGEIAGAMVLLRRAGGEDAGPEDDAVTRIFAARAGAAISAAALYAEQVATVAVLQRELLPPALPHPEGVELAGAYRPAQSAQSVGGDFYDVHPADGPGRETDVVLGDVAGKGPEAAVLTGKVRNTLAALRLVESDHVRLLDLLNRTLLSGPRNRFVTLVLASFGAPDPGTGRVALRLTSAGHPPPLILRRDGGVEAARTSGTLIGVLPEATATTCSTTLLPGETCLLYSDGVTEARGGPYGEMFGEERLADVLGSCAGLHAQAVVERVGMLTSEWLAGREHDDIALVAVTAAHRTPLSAVGGNVRAGDDR</sequence>
<proteinExistence type="predicted"/>
<evidence type="ECO:0000313" key="4">
    <source>
        <dbReference type="EMBL" id="MFH0249574.1"/>
    </source>
</evidence>
<accession>A0ABW7HVF4</accession>
<comment type="caution">
    <text evidence="4">The sequence shown here is derived from an EMBL/GenBank/DDBJ whole genome shotgun (WGS) entry which is preliminary data.</text>
</comment>
<feature type="compositionally biased region" description="Low complexity" evidence="2">
    <location>
        <begin position="83"/>
        <end position="94"/>
    </location>
</feature>
<dbReference type="Gene3D" id="3.60.40.10">
    <property type="entry name" value="PPM-type phosphatase domain"/>
    <property type="match status" value="1"/>
</dbReference>
<dbReference type="SMART" id="SM00331">
    <property type="entry name" value="PP2C_SIG"/>
    <property type="match status" value="1"/>
</dbReference>
<name>A0ABW7HVF4_9ACTN</name>
<organism evidence="4 5">
    <name type="scientific">Streptomyces chitinivorans</name>
    <dbReference type="NCBI Taxonomy" id="1257027"/>
    <lineage>
        <taxon>Bacteria</taxon>
        <taxon>Bacillati</taxon>
        <taxon>Actinomycetota</taxon>
        <taxon>Actinomycetes</taxon>
        <taxon>Kitasatosporales</taxon>
        <taxon>Streptomycetaceae</taxon>
        <taxon>Streptomyces</taxon>
    </lineage>
</organism>